<dbReference type="PaxDb" id="29760-VIT_08s0040g02270.t01"/>
<accession>F6HR03</accession>
<sequence length="21" mass="2233">MAGLIGIRYSLCSPSFISFAV</sequence>
<dbReference type="InParanoid" id="F6HR03"/>
<name>F6HR03_VITVI</name>
<organism evidence="1 2">
    <name type="scientific">Vitis vinifera</name>
    <name type="common">Grape</name>
    <dbReference type="NCBI Taxonomy" id="29760"/>
    <lineage>
        <taxon>Eukaryota</taxon>
        <taxon>Viridiplantae</taxon>
        <taxon>Streptophyta</taxon>
        <taxon>Embryophyta</taxon>
        <taxon>Tracheophyta</taxon>
        <taxon>Spermatophyta</taxon>
        <taxon>Magnoliopsida</taxon>
        <taxon>eudicotyledons</taxon>
        <taxon>Gunneridae</taxon>
        <taxon>Pentapetalae</taxon>
        <taxon>rosids</taxon>
        <taxon>Vitales</taxon>
        <taxon>Vitaceae</taxon>
        <taxon>Viteae</taxon>
        <taxon>Vitis</taxon>
    </lineage>
</organism>
<dbReference type="Proteomes" id="UP000009183">
    <property type="component" value="Chromosome 8"/>
</dbReference>
<gene>
    <name evidence="1" type="ordered locus">VIT_08s0040g02270</name>
</gene>
<reference evidence="2" key="1">
    <citation type="journal article" date="2007" name="Nature">
        <title>The grapevine genome sequence suggests ancestral hexaploidization in major angiosperm phyla.</title>
        <authorList>
            <consortium name="The French-Italian Public Consortium for Grapevine Genome Characterization."/>
            <person name="Jaillon O."/>
            <person name="Aury J.-M."/>
            <person name="Noel B."/>
            <person name="Policriti A."/>
            <person name="Clepet C."/>
            <person name="Casagrande A."/>
            <person name="Choisne N."/>
            <person name="Aubourg S."/>
            <person name="Vitulo N."/>
            <person name="Jubin C."/>
            <person name="Vezzi A."/>
            <person name="Legeai F."/>
            <person name="Hugueney P."/>
            <person name="Dasilva C."/>
            <person name="Horner D."/>
            <person name="Mica E."/>
            <person name="Jublot D."/>
            <person name="Poulain J."/>
            <person name="Bruyere C."/>
            <person name="Billault A."/>
            <person name="Segurens B."/>
            <person name="Gouyvenoux M."/>
            <person name="Ugarte E."/>
            <person name="Cattonaro F."/>
            <person name="Anthouard V."/>
            <person name="Vico V."/>
            <person name="Del Fabbro C."/>
            <person name="Alaux M."/>
            <person name="Di Gaspero G."/>
            <person name="Dumas V."/>
            <person name="Felice N."/>
            <person name="Paillard S."/>
            <person name="Juman I."/>
            <person name="Moroldo M."/>
            <person name="Scalabrin S."/>
            <person name="Canaguier A."/>
            <person name="Le Clainche I."/>
            <person name="Malacrida G."/>
            <person name="Durand E."/>
            <person name="Pesole G."/>
            <person name="Laucou V."/>
            <person name="Chatelet P."/>
            <person name="Merdinoglu D."/>
            <person name="Delledonne M."/>
            <person name="Pezzotti M."/>
            <person name="Lecharny A."/>
            <person name="Scarpelli C."/>
            <person name="Artiguenave F."/>
            <person name="Pe M.E."/>
            <person name="Valle G."/>
            <person name="Morgante M."/>
            <person name="Caboche M."/>
            <person name="Adam-Blondon A.-F."/>
            <person name="Weissenbach J."/>
            <person name="Quetier F."/>
            <person name="Wincker P."/>
        </authorList>
    </citation>
    <scope>NUCLEOTIDE SEQUENCE [LARGE SCALE GENOMIC DNA]</scope>
    <source>
        <strain evidence="2">cv. Pinot noir / PN40024</strain>
    </source>
</reference>
<dbReference type="AlphaFoldDB" id="F6HR03"/>
<proteinExistence type="predicted"/>
<keyword evidence="2" id="KW-1185">Reference proteome</keyword>
<dbReference type="EMBL" id="FN596008">
    <property type="protein sequence ID" value="CCB57052.1"/>
    <property type="molecule type" value="Genomic_DNA"/>
</dbReference>
<evidence type="ECO:0000313" key="1">
    <source>
        <dbReference type="EMBL" id="CCB57052.1"/>
    </source>
</evidence>
<dbReference type="HOGENOM" id="CLU_3427237_0_0_1"/>
<evidence type="ECO:0000313" key="2">
    <source>
        <dbReference type="Proteomes" id="UP000009183"/>
    </source>
</evidence>
<protein>
    <submittedName>
        <fullName evidence="1">Uncharacterized protein</fullName>
    </submittedName>
</protein>